<dbReference type="EMBL" id="VIKS01000006">
    <property type="protein sequence ID" value="TQV87904.1"/>
    <property type="molecule type" value="Genomic_DNA"/>
</dbReference>
<feature type="domain" description="HD-GYP" evidence="1">
    <location>
        <begin position="154"/>
        <end position="347"/>
    </location>
</feature>
<evidence type="ECO:0000259" key="1">
    <source>
        <dbReference type="PROSITE" id="PS51832"/>
    </source>
</evidence>
<dbReference type="Proteomes" id="UP000315439">
    <property type="component" value="Unassembled WGS sequence"/>
</dbReference>
<dbReference type="Pfam" id="PF13487">
    <property type="entry name" value="HD_5"/>
    <property type="match status" value="1"/>
</dbReference>
<organism evidence="2 3">
    <name type="scientific">Aliikangiella coralliicola</name>
    <dbReference type="NCBI Taxonomy" id="2592383"/>
    <lineage>
        <taxon>Bacteria</taxon>
        <taxon>Pseudomonadati</taxon>
        <taxon>Pseudomonadota</taxon>
        <taxon>Gammaproteobacteria</taxon>
        <taxon>Oceanospirillales</taxon>
        <taxon>Pleioneaceae</taxon>
        <taxon>Aliikangiella</taxon>
    </lineage>
</organism>
<dbReference type="InterPro" id="IPR037522">
    <property type="entry name" value="HD_GYP_dom"/>
</dbReference>
<dbReference type="PANTHER" id="PTHR45228">
    <property type="entry name" value="CYCLIC DI-GMP PHOSPHODIESTERASE TM_0186-RELATED"/>
    <property type="match status" value="1"/>
</dbReference>
<dbReference type="AlphaFoldDB" id="A0A545UEK0"/>
<dbReference type="PROSITE" id="PS51832">
    <property type="entry name" value="HD_GYP"/>
    <property type="match status" value="1"/>
</dbReference>
<dbReference type="OrthoDB" id="9816273at2"/>
<dbReference type="InterPro" id="IPR021812">
    <property type="entry name" value="DUF3391"/>
</dbReference>
<dbReference type="InterPro" id="IPR052020">
    <property type="entry name" value="Cyclic_di-GMP/3'3'-cGAMP_PDE"/>
</dbReference>
<dbReference type="Pfam" id="PF11871">
    <property type="entry name" value="DUF3391"/>
    <property type="match status" value="1"/>
</dbReference>
<proteinExistence type="predicted"/>
<comment type="caution">
    <text evidence="2">The sequence shown here is derived from an EMBL/GenBank/DDBJ whole genome shotgun (WGS) entry which is preliminary data.</text>
</comment>
<name>A0A545UEK0_9GAMM</name>
<reference evidence="2 3" key="1">
    <citation type="submission" date="2019-07" db="EMBL/GenBank/DDBJ databases">
        <title>Draft genome for Aliikangiella sp. M105.</title>
        <authorList>
            <person name="Wang G."/>
        </authorList>
    </citation>
    <scope>NUCLEOTIDE SEQUENCE [LARGE SCALE GENOMIC DNA]</scope>
    <source>
        <strain evidence="2 3">M105</strain>
    </source>
</reference>
<dbReference type="Gene3D" id="1.10.3210.10">
    <property type="entry name" value="Hypothetical protein af1432"/>
    <property type="match status" value="1"/>
</dbReference>
<sequence length="437" mass="49400">MSKHIETRRLNVAELRIGMYVTRLETPWSATEFPLEGVLIKSREDILKISRYGKQVEIDQAKSLSGGQLNLISQIAGSRDSSKKRNQQVGQVRPWRKFCTQSYSDQRPISKEIAHAYKLLQRADQLLNELKPGLKNINAKFVSQISTVSDEIVASLIESPDALLWLTKVKVRAGKVYDHVVRTSIWATLMGRSMGVQRSSLSVMNQAILLSSVGKSYLRKNDWLAFQGAELHPDFAKWSQLTLEKLSHCRIEPRVLTIIANMTERFDGSGFPQQKSGKAIPYLSQVAGLAEAFDLILHPMLTRKRRTVGQVLSRLYCYRDSAFDGELIEELIQATGLYPPGTQVLLSSGCSGIVVEQSKDRRIRATVALTHDPEGYRLLSYKIIRLGEGDYKDVIIRQEGSMHKVTEDDLQRINQEIRNYQRSRFAQAFSGLSGIFN</sequence>
<evidence type="ECO:0000313" key="2">
    <source>
        <dbReference type="EMBL" id="TQV87904.1"/>
    </source>
</evidence>
<dbReference type="SUPFAM" id="SSF109604">
    <property type="entry name" value="HD-domain/PDEase-like"/>
    <property type="match status" value="1"/>
</dbReference>
<protein>
    <submittedName>
        <fullName evidence="2">DUF3391 domain-containing protein</fullName>
    </submittedName>
</protein>
<accession>A0A545UEK0</accession>
<keyword evidence="3" id="KW-1185">Reference proteome</keyword>
<dbReference type="PANTHER" id="PTHR45228:SF4">
    <property type="entry name" value="LIPOPROTEIN"/>
    <property type="match status" value="1"/>
</dbReference>
<evidence type="ECO:0000313" key="3">
    <source>
        <dbReference type="Proteomes" id="UP000315439"/>
    </source>
</evidence>
<gene>
    <name evidence="2" type="ORF">FLL46_11025</name>
</gene>
<dbReference type="RefSeq" id="WP_142893565.1">
    <property type="nucleotide sequence ID" value="NZ_ML660163.1"/>
</dbReference>